<protein>
    <submittedName>
        <fullName evidence="2">Uncharacterized protein</fullName>
    </submittedName>
</protein>
<gene>
    <name evidence="2" type="ORF">HMPREF0765_1535</name>
</gene>
<feature type="transmembrane region" description="Helical" evidence="1">
    <location>
        <begin position="31"/>
        <end position="48"/>
    </location>
</feature>
<keyword evidence="1" id="KW-0472">Membrane</keyword>
<proteinExistence type="predicted"/>
<feature type="transmembrane region" description="Helical" evidence="1">
    <location>
        <begin position="216"/>
        <end position="236"/>
    </location>
</feature>
<accession>C2FW29</accession>
<name>C2FW29_SPHSI</name>
<sequence length="471" mass="55363">MNKYKTNSPMDFSIIYKEIQNLISIFSTRELAYLSWLAIIICLIIASPKLRKSVWNVLKALFNWKFNIIYLLTLGHFYGLVYVLSIFGFWDKSLLKDTIYWVLLSASMLMYRIATNKAPLNFLKNAIKDNVKLSVFLSFVMTLTTFNFWIEFIAIPILAALVGMHTVAQYKKEHAPVRKLLDILGQIASVLLLIYLVYFVIGHYSEYLNIQTLKEFTLPIILTTLFIPFLAALNLYVQYEDIATPLRRKSKNKLQYYQWLFSALFFFNFNIKGVIRWRNNFVYLNPEESLWSSMRKIRAKQIKENTPPKHPELEGWNPIDAKKFLYRKNINIQEYDSNLGETWEGKSKDLKLSEDFMTGVCNYSIKGSKYVVHSLHLDLTCYDSSRISDIHLFLSIFDELYYMSVHEEIPHKIKKSIVAFKSLDYENPYTEIGIHFYMWKNERKGYNLSIAIRHKNLTIEPDVPCILKLST</sequence>
<keyword evidence="1" id="KW-0812">Transmembrane</keyword>
<reference evidence="2 3" key="1">
    <citation type="submission" date="2009-01" db="EMBL/GenBank/DDBJ databases">
        <authorList>
            <person name="Qin X."/>
            <person name="Bachman B."/>
            <person name="Battles P."/>
            <person name="Bell A."/>
            <person name="Bess C."/>
            <person name="Bickham C."/>
            <person name="Chaboub L."/>
            <person name="Chen D."/>
            <person name="Coyle M."/>
            <person name="Deiros D.R."/>
            <person name="Dinh H."/>
            <person name="Forbes L."/>
            <person name="Fowler G."/>
            <person name="Francisco L."/>
            <person name="Fu Q."/>
            <person name="Gubbala S."/>
            <person name="Hale W."/>
            <person name="Han Y."/>
            <person name="Hemphill L."/>
            <person name="Highlander S.K."/>
            <person name="Hirani K."/>
            <person name="Hogues M."/>
            <person name="Jackson L."/>
            <person name="Jakkamsetti A."/>
            <person name="Javaid M."/>
            <person name="Jiang H."/>
            <person name="Korchina V."/>
            <person name="Kovar C."/>
            <person name="Lara F."/>
            <person name="Lee S."/>
            <person name="Mata R."/>
            <person name="Mathew T."/>
            <person name="Moen C."/>
            <person name="Morales K."/>
            <person name="Munidasa M."/>
            <person name="Nazareth L."/>
            <person name="Ngo R."/>
            <person name="Nguyen L."/>
            <person name="Okwuonu G."/>
            <person name="Ongeri F."/>
            <person name="Patil S."/>
            <person name="Petrosino J."/>
            <person name="Pham C."/>
            <person name="Pham P."/>
            <person name="Pu L.-L."/>
            <person name="Puazo M."/>
            <person name="Raj R."/>
            <person name="Reid J."/>
            <person name="Rouhana J."/>
            <person name="Saada N."/>
            <person name="Shang Y."/>
            <person name="Simmons D."/>
            <person name="Thornton R."/>
            <person name="Warren J."/>
            <person name="Weissenberger G."/>
            <person name="Zhang J."/>
            <person name="Zhang L."/>
            <person name="Zhou C."/>
            <person name="Zhu D."/>
            <person name="Muzny D."/>
            <person name="Worley K."/>
            <person name="Gibbs R."/>
        </authorList>
    </citation>
    <scope>NUCLEOTIDE SEQUENCE [LARGE SCALE GENOMIC DNA]</scope>
    <source>
        <strain evidence="2 3">ATCC 33300</strain>
    </source>
</reference>
<evidence type="ECO:0000313" key="2">
    <source>
        <dbReference type="EMBL" id="EEI92809.1"/>
    </source>
</evidence>
<feature type="transmembrane region" description="Helical" evidence="1">
    <location>
        <begin position="183"/>
        <end position="204"/>
    </location>
</feature>
<feature type="transmembrane region" description="Helical" evidence="1">
    <location>
        <begin position="256"/>
        <end position="275"/>
    </location>
</feature>
<dbReference type="AlphaFoldDB" id="C2FW29"/>
<organism evidence="2 3">
    <name type="scientific">Sphingobacterium spiritivorum ATCC 33300</name>
    <dbReference type="NCBI Taxonomy" id="525372"/>
    <lineage>
        <taxon>Bacteria</taxon>
        <taxon>Pseudomonadati</taxon>
        <taxon>Bacteroidota</taxon>
        <taxon>Sphingobacteriia</taxon>
        <taxon>Sphingobacteriales</taxon>
        <taxon>Sphingobacteriaceae</taxon>
        <taxon>Sphingobacterium</taxon>
    </lineage>
</organism>
<dbReference type="HOGENOM" id="CLU_046134_0_0_10"/>
<evidence type="ECO:0000313" key="3">
    <source>
        <dbReference type="Proteomes" id="UP000006241"/>
    </source>
</evidence>
<evidence type="ECO:0000256" key="1">
    <source>
        <dbReference type="SAM" id="Phobius"/>
    </source>
</evidence>
<dbReference type="Proteomes" id="UP000006241">
    <property type="component" value="Unassembled WGS sequence"/>
</dbReference>
<feature type="transmembrane region" description="Helical" evidence="1">
    <location>
        <begin position="68"/>
        <end position="90"/>
    </location>
</feature>
<dbReference type="EMBL" id="ACHB01000036">
    <property type="protein sequence ID" value="EEI92809.1"/>
    <property type="molecule type" value="Genomic_DNA"/>
</dbReference>
<keyword evidence="1" id="KW-1133">Transmembrane helix</keyword>
<comment type="caution">
    <text evidence="2">The sequence shown here is derived from an EMBL/GenBank/DDBJ whole genome shotgun (WGS) entry which is preliminary data.</text>
</comment>
<feature type="transmembrane region" description="Helical" evidence="1">
    <location>
        <begin position="134"/>
        <end position="162"/>
    </location>
</feature>